<protein>
    <submittedName>
        <fullName evidence="2">Uncharacterized protein</fullName>
    </submittedName>
</protein>
<proteinExistence type="predicted"/>
<sequence>MANILTDIISETIDGALKEILKKPRRTTRRRRRSSGVTGTIVSELEKMLAPAKKQTSRKATARRRSKTTQRKTRAKTATRRRTKR</sequence>
<name>A0A2G1QME2_9HYPH</name>
<feature type="region of interest" description="Disordered" evidence="1">
    <location>
        <begin position="24"/>
        <end position="85"/>
    </location>
</feature>
<dbReference type="EMBL" id="PDVP01000007">
    <property type="protein sequence ID" value="PHP66630.1"/>
    <property type="molecule type" value="Genomic_DNA"/>
</dbReference>
<reference evidence="2 3" key="1">
    <citation type="submission" date="2017-10" db="EMBL/GenBank/DDBJ databases">
        <title>Sedimentibacterium mangrovi gen. nov., sp. nov., a novel member of family Phyllobacteriacea isolated from mangrove sediment.</title>
        <authorList>
            <person name="Liao H."/>
            <person name="Tian Y."/>
        </authorList>
    </citation>
    <scope>NUCLEOTIDE SEQUENCE [LARGE SCALE GENOMIC DNA]</scope>
    <source>
        <strain evidence="2 3">X9-2-2</strain>
    </source>
</reference>
<dbReference type="AlphaFoldDB" id="A0A2G1QME2"/>
<feature type="compositionally biased region" description="Basic residues" evidence="1">
    <location>
        <begin position="55"/>
        <end position="85"/>
    </location>
</feature>
<organism evidence="2 3">
    <name type="scientific">Zhengella mangrovi</name>
    <dbReference type="NCBI Taxonomy" id="1982044"/>
    <lineage>
        <taxon>Bacteria</taxon>
        <taxon>Pseudomonadati</taxon>
        <taxon>Pseudomonadota</taxon>
        <taxon>Alphaproteobacteria</taxon>
        <taxon>Hyphomicrobiales</taxon>
        <taxon>Notoacmeibacteraceae</taxon>
        <taxon>Zhengella</taxon>
    </lineage>
</organism>
<gene>
    <name evidence="2" type="ORF">CSC94_13180</name>
</gene>
<evidence type="ECO:0000256" key="1">
    <source>
        <dbReference type="SAM" id="MobiDB-lite"/>
    </source>
</evidence>
<dbReference type="RefSeq" id="WP_099306816.1">
    <property type="nucleotide sequence ID" value="NZ_PDVP01000007.1"/>
</dbReference>
<keyword evidence="3" id="KW-1185">Reference proteome</keyword>
<dbReference type="Proteomes" id="UP000221168">
    <property type="component" value="Unassembled WGS sequence"/>
</dbReference>
<evidence type="ECO:0000313" key="2">
    <source>
        <dbReference type="EMBL" id="PHP66630.1"/>
    </source>
</evidence>
<accession>A0A2G1QME2</accession>
<feature type="compositionally biased region" description="Basic residues" evidence="1">
    <location>
        <begin position="24"/>
        <end position="34"/>
    </location>
</feature>
<comment type="caution">
    <text evidence="2">The sequence shown here is derived from an EMBL/GenBank/DDBJ whole genome shotgun (WGS) entry which is preliminary data.</text>
</comment>
<evidence type="ECO:0000313" key="3">
    <source>
        <dbReference type="Proteomes" id="UP000221168"/>
    </source>
</evidence>